<dbReference type="EMBL" id="DXDX01000152">
    <property type="protein sequence ID" value="HIY21906.1"/>
    <property type="molecule type" value="Genomic_DNA"/>
</dbReference>
<comment type="similarity">
    <text evidence="2 8">Belongs to the alanine or glycine:cation symporter (AGCS) (TC 2.A.25) family.</text>
</comment>
<dbReference type="NCBIfam" id="TIGR00835">
    <property type="entry name" value="agcS"/>
    <property type="match status" value="1"/>
</dbReference>
<evidence type="ECO:0000256" key="6">
    <source>
        <dbReference type="ARBA" id="ARBA00022989"/>
    </source>
</evidence>
<keyword evidence="7 8" id="KW-0472">Membrane</keyword>
<evidence type="ECO:0000256" key="7">
    <source>
        <dbReference type="ARBA" id="ARBA00023136"/>
    </source>
</evidence>
<comment type="caution">
    <text evidence="9">The sequence shown here is derived from an EMBL/GenBank/DDBJ whole genome shotgun (WGS) entry which is preliminary data.</text>
</comment>
<evidence type="ECO:0000313" key="9">
    <source>
        <dbReference type="EMBL" id="HIY21906.1"/>
    </source>
</evidence>
<dbReference type="Proteomes" id="UP000823868">
    <property type="component" value="Unassembled WGS sequence"/>
</dbReference>
<evidence type="ECO:0000256" key="8">
    <source>
        <dbReference type="RuleBase" id="RU363064"/>
    </source>
</evidence>
<evidence type="ECO:0000256" key="5">
    <source>
        <dbReference type="ARBA" id="ARBA00022692"/>
    </source>
</evidence>
<dbReference type="PANTHER" id="PTHR30330:SF3">
    <property type="entry name" value="TRANSCRIPTIONAL REGULATOR, LRP FAMILY"/>
    <property type="match status" value="1"/>
</dbReference>
<dbReference type="Pfam" id="PF01235">
    <property type="entry name" value="Na_Ala_symp"/>
    <property type="match status" value="1"/>
</dbReference>
<evidence type="ECO:0000256" key="4">
    <source>
        <dbReference type="ARBA" id="ARBA00022475"/>
    </source>
</evidence>
<feature type="transmembrane region" description="Helical" evidence="8">
    <location>
        <begin position="398"/>
        <end position="419"/>
    </location>
</feature>
<accession>A0A9D1Y9F9</accession>
<dbReference type="Gene3D" id="1.20.1740.10">
    <property type="entry name" value="Amino acid/polyamine transporter I"/>
    <property type="match status" value="1"/>
</dbReference>
<feature type="transmembrane region" description="Helical" evidence="8">
    <location>
        <begin position="145"/>
        <end position="163"/>
    </location>
</feature>
<dbReference type="PRINTS" id="PR00175">
    <property type="entry name" value="NAALASMPORT"/>
</dbReference>
<dbReference type="GO" id="GO:0005283">
    <property type="term" value="F:amino acid:sodium symporter activity"/>
    <property type="evidence" value="ECO:0007669"/>
    <property type="project" value="InterPro"/>
</dbReference>
<dbReference type="PANTHER" id="PTHR30330">
    <property type="entry name" value="AGSS FAMILY TRANSPORTER, SODIUM-ALANINE"/>
    <property type="match status" value="1"/>
</dbReference>
<dbReference type="GO" id="GO:0005886">
    <property type="term" value="C:plasma membrane"/>
    <property type="evidence" value="ECO:0007669"/>
    <property type="project" value="UniProtKB-SubCell"/>
</dbReference>
<reference evidence="9" key="2">
    <citation type="submission" date="2021-04" db="EMBL/GenBank/DDBJ databases">
        <authorList>
            <person name="Gilroy R."/>
        </authorList>
    </citation>
    <scope>NUCLEOTIDE SEQUENCE</scope>
    <source>
        <strain evidence="9">ChiBcec16_6824</strain>
    </source>
</reference>
<evidence type="ECO:0000256" key="1">
    <source>
        <dbReference type="ARBA" id="ARBA00004651"/>
    </source>
</evidence>
<keyword evidence="4 8" id="KW-1003">Cell membrane</keyword>
<organism evidence="9 10">
    <name type="scientific">Candidatus Flavonifractor merdigallinarum</name>
    <dbReference type="NCBI Taxonomy" id="2838589"/>
    <lineage>
        <taxon>Bacteria</taxon>
        <taxon>Bacillati</taxon>
        <taxon>Bacillota</taxon>
        <taxon>Clostridia</taxon>
        <taxon>Eubacteriales</taxon>
        <taxon>Oscillospiraceae</taxon>
        <taxon>Flavonifractor</taxon>
    </lineage>
</organism>
<feature type="transmembrane region" description="Helical" evidence="8">
    <location>
        <begin position="15"/>
        <end position="43"/>
    </location>
</feature>
<keyword evidence="6 8" id="KW-1133">Transmembrane helix</keyword>
<sequence length="453" mass="47294">MSALERLADGLWNPWLLGLFLLTGLWYSVRTGFFQLFGLPVWLRATVGRLFTRRERGKGGLSQTQALATALASTIGTGSIAGVATAIVLGGPGAVFWMWVSALLGMMTGCAEKTLAVRYRERGADGGWQGGPMCYMAQGLGRRGLAAVFCVCCLGSSLAGGNLVQANSISTALEAAWGCPRLAVGLVTALACGAVIWGGVGRIGQVSERLVPLMALLFLAGGCIVLWVRAEAIPGALVAIVQGAFHPAAPLGYSAGAAVRYGVARGVFTNEAGMGSSAMAHAAARVKDPAEEGMWGILEVAVATLLVCTVTALVILTTGVYHPAETGAMLANGAVPEMGAPLAARAFSTVLGEAGTALVAVSLLLFAFTSLVGWSYYGERCLSWLTGGGERGRRWYRLFFLGAIVAGSTGELGAVWQLADLWNGLMALPNLTALLLLTPQALKLLRPWIYKKR</sequence>
<feature type="transmembrane region" description="Helical" evidence="8">
    <location>
        <begin position="175"/>
        <end position="198"/>
    </location>
</feature>
<feature type="transmembrane region" description="Helical" evidence="8">
    <location>
        <begin position="425"/>
        <end position="445"/>
    </location>
</feature>
<keyword evidence="8" id="KW-0769">Symport</keyword>
<feature type="transmembrane region" description="Helical" evidence="8">
    <location>
        <begin position="354"/>
        <end position="377"/>
    </location>
</feature>
<feature type="transmembrane region" description="Helical" evidence="8">
    <location>
        <begin position="294"/>
        <end position="316"/>
    </location>
</feature>
<gene>
    <name evidence="9" type="ORF">H9841_08415</name>
</gene>
<reference evidence="9" key="1">
    <citation type="journal article" date="2021" name="PeerJ">
        <title>Extensive microbial diversity within the chicken gut microbiome revealed by metagenomics and culture.</title>
        <authorList>
            <person name="Gilroy R."/>
            <person name="Ravi A."/>
            <person name="Getino M."/>
            <person name="Pursley I."/>
            <person name="Horton D.L."/>
            <person name="Alikhan N.F."/>
            <person name="Baker D."/>
            <person name="Gharbi K."/>
            <person name="Hall N."/>
            <person name="Watson M."/>
            <person name="Adriaenssens E.M."/>
            <person name="Foster-Nyarko E."/>
            <person name="Jarju S."/>
            <person name="Secka A."/>
            <person name="Antonio M."/>
            <person name="Oren A."/>
            <person name="Chaudhuri R.R."/>
            <person name="La Ragione R."/>
            <person name="Hildebrand F."/>
            <person name="Pallen M.J."/>
        </authorList>
    </citation>
    <scope>NUCLEOTIDE SEQUENCE</scope>
    <source>
        <strain evidence="9">ChiBcec16_6824</strain>
    </source>
</reference>
<feature type="transmembrane region" description="Helical" evidence="8">
    <location>
        <begin position="210"/>
        <end position="228"/>
    </location>
</feature>
<evidence type="ECO:0000256" key="3">
    <source>
        <dbReference type="ARBA" id="ARBA00022448"/>
    </source>
</evidence>
<protein>
    <submittedName>
        <fullName evidence="9">Alanine:cation symporter family protein</fullName>
    </submittedName>
</protein>
<evidence type="ECO:0000256" key="2">
    <source>
        <dbReference type="ARBA" id="ARBA00009261"/>
    </source>
</evidence>
<dbReference type="AlphaFoldDB" id="A0A9D1Y9F9"/>
<dbReference type="PROSITE" id="PS00873">
    <property type="entry name" value="NA_ALANINE_SYMP"/>
    <property type="match status" value="1"/>
</dbReference>
<name>A0A9D1Y9F9_9FIRM</name>
<comment type="subcellular location">
    <subcellularLocation>
        <location evidence="1 8">Cell membrane</location>
        <topology evidence="1 8">Multi-pass membrane protein</topology>
    </subcellularLocation>
</comment>
<proteinExistence type="inferred from homology"/>
<dbReference type="InterPro" id="IPR001463">
    <property type="entry name" value="Na/Ala_symport"/>
</dbReference>
<evidence type="ECO:0000313" key="10">
    <source>
        <dbReference type="Proteomes" id="UP000823868"/>
    </source>
</evidence>
<keyword evidence="3 8" id="KW-0813">Transport</keyword>
<keyword evidence="5 8" id="KW-0812">Transmembrane</keyword>